<protein>
    <submittedName>
        <fullName evidence="4">Aldehyde reductase</fullName>
    </submittedName>
</protein>
<proteinExistence type="inferred from homology"/>
<sequence>MAASGKELVLVTGGSGFQGGHCIIAALQHGYRVRTTVRSLTKADDVRRSLESGGATKEQTRDVEFVAANLLKDEGWQEACAGATYVLHVASPFPPSVPKDESELIVPAREGTLRVLRAAKASATVKRVVITSSYAAVGYGHPYPEKTQFTEEDWTILDDPAAPVPAYPKSKTLAERAAWQFVRDEGGVELATVNPVGIYGPILSRDYSTSVELVVRCMNGQMPAVPDLTFGVVDARDVADLHLRAMVDPKAAGQRFLATASDFFSVQEVAMTLRERLGDKARRVPTRVAPNFLLKLISFFDPTVAMVVPDLGKRTTCSNEKAVTVLGWQPRSAADSLVATAESLEKFGLLKT</sequence>
<accession>A0A9W7SNU0</accession>
<evidence type="ECO:0000256" key="2">
    <source>
        <dbReference type="ARBA" id="ARBA00023445"/>
    </source>
</evidence>
<reference evidence="4 5" key="1">
    <citation type="journal article" date="2018" name="IMA Fungus">
        <title>IMA Genome-F 10: Nine draft genome sequences of Claviceps purpurea s.lat., including C. arundinis, C. humidiphila, and C. cf. spartinae, pseudomolecules for the pitch canker pathogen Fusarium circinatum, draft genome of Davidsoniella eucalypti, Grosmannia galeiformis, Quambalaria eucalypti, and Teratosphaeria destructans.</title>
        <authorList>
            <person name="Wingfield B.D."/>
            <person name="Liu M."/>
            <person name="Nguyen H.D."/>
            <person name="Lane F.A."/>
            <person name="Morgan S.W."/>
            <person name="De Vos L."/>
            <person name="Wilken P.M."/>
            <person name="Duong T.A."/>
            <person name="Aylward J."/>
            <person name="Coetzee M.P."/>
            <person name="Dadej K."/>
            <person name="De Beer Z.W."/>
            <person name="Findlay W."/>
            <person name="Havenga M."/>
            <person name="Kolarik M."/>
            <person name="Menzies J.G."/>
            <person name="Naidoo K."/>
            <person name="Pochopski O."/>
            <person name="Shoukouhi P."/>
            <person name="Santana Q.C."/>
            <person name="Seifert K.A."/>
            <person name="Soal N."/>
            <person name="Steenkamp E.T."/>
            <person name="Tatham C.T."/>
            <person name="van der Nest M.A."/>
            <person name="Wingfield M.J."/>
        </authorList>
    </citation>
    <scope>NUCLEOTIDE SEQUENCE [LARGE SCALE GENOMIC DNA]</scope>
    <source>
        <strain evidence="4">CMW44962</strain>
    </source>
</reference>
<evidence type="ECO:0000256" key="1">
    <source>
        <dbReference type="ARBA" id="ARBA00023002"/>
    </source>
</evidence>
<evidence type="ECO:0000259" key="3">
    <source>
        <dbReference type="Pfam" id="PF01370"/>
    </source>
</evidence>
<dbReference type="SUPFAM" id="SSF51735">
    <property type="entry name" value="NAD(P)-binding Rossmann-fold domains"/>
    <property type="match status" value="1"/>
</dbReference>
<feature type="domain" description="NAD-dependent epimerase/dehydratase" evidence="3">
    <location>
        <begin position="9"/>
        <end position="252"/>
    </location>
</feature>
<reference evidence="4 5" key="2">
    <citation type="journal article" date="2021" name="Curr. Genet.">
        <title>Genetic response to nitrogen starvation in the aggressive Eucalyptus foliar pathogen Teratosphaeria destructans.</title>
        <authorList>
            <person name="Havenga M."/>
            <person name="Wingfield B.D."/>
            <person name="Wingfield M.J."/>
            <person name="Dreyer L.L."/>
            <person name="Roets F."/>
            <person name="Aylward J."/>
        </authorList>
    </citation>
    <scope>NUCLEOTIDE SEQUENCE [LARGE SCALE GENOMIC DNA]</scope>
    <source>
        <strain evidence="4">CMW44962</strain>
    </source>
</reference>
<keyword evidence="5" id="KW-1185">Reference proteome</keyword>
<dbReference type="Gene3D" id="3.40.50.720">
    <property type="entry name" value="NAD(P)-binding Rossmann-like Domain"/>
    <property type="match status" value="1"/>
</dbReference>
<comment type="similarity">
    <text evidence="2">Belongs to the NAD(P)-dependent epimerase/dehydratase family. Dihydroflavonol-4-reductase subfamily.</text>
</comment>
<dbReference type="InterPro" id="IPR036291">
    <property type="entry name" value="NAD(P)-bd_dom_sf"/>
</dbReference>
<evidence type="ECO:0000313" key="4">
    <source>
        <dbReference type="EMBL" id="KAH9825765.1"/>
    </source>
</evidence>
<dbReference type="Proteomes" id="UP001138500">
    <property type="component" value="Unassembled WGS sequence"/>
</dbReference>
<dbReference type="OrthoDB" id="2735536at2759"/>
<dbReference type="CDD" id="cd05227">
    <property type="entry name" value="AR_SDR_e"/>
    <property type="match status" value="1"/>
</dbReference>
<dbReference type="EMBL" id="RIBY02002078">
    <property type="protein sequence ID" value="KAH9825765.1"/>
    <property type="molecule type" value="Genomic_DNA"/>
</dbReference>
<evidence type="ECO:0000313" key="5">
    <source>
        <dbReference type="Proteomes" id="UP001138500"/>
    </source>
</evidence>
<dbReference type="Pfam" id="PF01370">
    <property type="entry name" value="Epimerase"/>
    <property type="match status" value="1"/>
</dbReference>
<dbReference type="AlphaFoldDB" id="A0A9W7SNU0"/>
<keyword evidence="1" id="KW-0560">Oxidoreductase</keyword>
<dbReference type="FunFam" id="3.40.50.720:FF:000336">
    <property type="entry name" value="Aldehyde reductase"/>
    <property type="match status" value="1"/>
</dbReference>
<gene>
    <name evidence="4" type="ORF">Tdes44962_MAKER03976</name>
</gene>
<dbReference type="PANTHER" id="PTHR10366">
    <property type="entry name" value="NAD DEPENDENT EPIMERASE/DEHYDRATASE"/>
    <property type="match status" value="1"/>
</dbReference>
<dbReference type="PANTHER" id="PTHR10366:SF564">
    <property type="entry name" value="STEROL-4-ALPHA-CARBOXYLATE 3-DEHYDROGENASE, DECARBOXYLATING"/>
    <property type="match status" value="1"/>
</dbReference>
<dbReference type="InterPro" id="IPR001509">
    <property type="entry name" value="Epimerase_deHydtase"/>
</dbReference>
<dbReference type="GO" id="GO:0016616">
    <property type="term" value="F:oxidoreductase activity, acting on the CH-OH group of donors, NAD or NADP as acceptor"/>
    <property type="evidence" value="ECO:0007669"/>
    <property type="project" value="TreeGrafter"/>
</dbReference>
<organism evidence="4 5">
    <name type="scientific">Teratosphaeria destructans</name>
    <dbReference type="NCBI Taxonomy" id="418781"/>
    <lineage>
        <taxon>Eukaryota</taxon>
        <taxon>Fungi</taxon>
        <taxon>Dikarya</taxon>
        <taxon>Ascomycota</taxon>
        <taxon>Pezizomycotina</taxon>
        <taxon>Dothideomycetes</taxon>
        <taxon>Dothideomycetidae</taxon>
        <taxon>Mycosphaerellales</taxon>
        <taxon>Teratosphaeriaceae</taxon>
        <taxon>Teratosphaeria</taxon>
    </lineage>
</organism>
<name>A0A9W7SNU0_9PEZI</name>
<dbReference type="InterPro" id="IPR050425">
    <property type="entry name" value="NAD(P)_dehydrat-like"/>
</dbReference>
<comment type="caution">
    <text evidence="4">The sequence shown here is derived from an EMBL/GenBank/DDBJ whole genome shotgun (WGS) entry which is preliminary data.</text>
</comment>